<comment type="caution">
    <text evidence="1">The sequence shown here is derived from an EMBL/GenBank/DDBJ whole genome shotgun (WGS) entry which is preliminary data.</text>
</comment>
<proteinExistence type="predicted"/>
<evidence type="ECO:0000313" key="1">
    <source>
        <dbReference type="EMBL" id="KAF4037550.1"/>
    </source>
</evidence>
<reference evidence="1" key="1">
    <citation type="submission" date="2020-04" db="EMBL/GenBank/DDBJ databases">
        <title>Hybrid Assembly of Korean Phytophthora infestans isolates.</title>
        <authorList>
            <person name="Prokchorchik M."/>
            <person name="Lee Y."/>
            <person name="Seo J."/>
            <person name="Cho J.-H."/>
            <person name="Park Y.-E."/>
            <person name="Jang D.-C."/>
            <person name="Im J.-S."/>
            <person name="Choi J.-G."/>
            <person name="Park H.-J."/>
            <person name="Lee G.-B."/>
            <person name="Lee Y.-G."/>
            <person name="Hong S.-Y."/>
            <person name="Cho K."/>
            <person name="Sohn K.H."/>
        </authorList>
    </citation>
    <scope>NUCLEOTIDE SEQUENCE</scope>
    <source>
        <strain evidence="1">KR_1_A1</strain>
    </source>
</reference>
<gene>
    <name evidence="1" type="ORF">GN244_ATG10284</name>
</gene>
<sequence length="38" mass="4452">MILHVGGAVRTSEEKRSRRQCNVTRTALQIFIRRPHSF</sequence>
<accession>A0A833WJ79</accession>
<keyword evidence="2" id="KW-1185">Reference proteome</keyword>
<name>A0A833WJ79_PHYIN</name>
<evidence type="ECO:0000313" key="2">
    <source>
        <dbReference type="Proteomes" id="UP000602510"/>
    </source>
</evidence>
<dbReference type="EMBL" id="WSZM01000237">
    <property type="protein sequence ID" value="KAF4037550.1"/>
    <property type="molecule type" value="Genomic_DNA"/>
</dbReference>
<protein>
    <submittedName>
        <fullName evidence="1">Uncharacterized protein</fullName>
    </submittedName>
</protein>
<organism evidence="1 2">
    <name type="scientific">Phytophthora infestans</name>
    <name type="common">Potato late blight agent</name>
    <name type="synonym">Botrytis infestans</name>
    <dbReference type="NCBI Taxonomy" id="4787"/>
    <lineage>
        <taxon>Eukaryota</taxon>
        <taxon>Sar</taxon>
        <taxon>Stramenopiles</taxon>
        <taxon>Oomycota</taxon>
        <taxon>Peronosporomycetes</taxon>
        <taxon>Peronosporales</taxon>
        <taxon>Peronosporaceae</taxon>
        <taxon>Phytophthora</taxon>
    </lineage>
</organism>
<dbReference type="AlphaFoldDB" id="A0A833WJ79"/>
<dbReference type="Proteomes" id="UP000602510">
    <property type="component" value="Unassembled WGS sequence"/>
</dbReference>